<organism evidence="1">
    <name type="scientific">Ixodes scapularis</name>
    <name type="common">Black-legged tick</name>
    <name type="synonym">Deer tick</name>
    <dbReference type="NCBI Taxonomy" id="6945"/>
    <lineage>
        <taxon>Eukaryota</taxon>
        <taxon>Metazoa</taxon>
        <taxon>Ecdysozoa</taxon>
        <taxon>Arthropoda</taxon>
        <taxon>Chelicerata</taxon>
        <taxon>Arachnida</taxon>
        <taxon>Acari</taxon>
        <taxon>Parasitiformes</taxon>
        <taxon>Ixodida</taxon>
        <taxon>Ixodoidea</taxon>
        <taxon>Ixodidae</taxon>
        <taxon>Ixodinae</taxon>
        <taxon>Ixodes</taxon>
    </lineage>
</organism>
<name>A0A4D5RXE2_IXOSC</name>
<evidence type="ECO:0000313" key="1">
    <source>
        <dbReference type="EMBL" id="MOY41918.1"/>
    </source>
</evidence>
<reference evidence="1" key="1">
    <citation type="submission" date="2019-04" db="EMBL/GenBank/DDBJ databases">
        <title>An insight into the mialome of Ixodes scapularis.</title>
        <authorList>
            <person name="Ribeiro J.M."/>
            <person name="Mather T.N."/>
            <person name="Karim S."/>
        </authorList>
    </citation>
    <scope>NUCLEOTIDE SEQUENCE</scope>
</reference>
<sequence>MVWATFYRSFVLVLKRFVVLFPPGASGVLRVLSEFPFSYFMYLVQQYLGLLFVSCLKSRSCFFLKQKRKCESDDRFLPAKRRLCVCLFVFSLLHFVR</sequence>
<accession>A0A4D5RXE2</accession>
<dbReference type="AlphaFoldDB" id="A0A4D5RXE2"/>
<dbReference type="EMBL" id="GHJT01007947">
    <property type="protein sequence ID" value="MOY41918.1"/>
    <property type="molecule type" value="Transcribed_RNA"/>
</dbReference>
<protein>
    <submittedName>
        <fullName evidence="1">Putative secreted protein</fullName>
    </submittedName>
</protein>
<proteinExistence type="predicted"/>